<dbReference type="SUPFAM" id="SSF55785">
    <property type="entry name" value="PYP-like sensor domain (PAS domain)"/>
    <property type="match status" value="1"/>
</dbReference>
<dbReference type="PANTHER" id="PTHR45138">
    <property type="entry name" value="REGULATORY COMPONENTS OF SENSORY TRANSDUCTION SYSTEM"/>
    <property type="match status" value="1"/>
</dbReference>
<dbReference type="Pfam" id="PF00990">
    <property type="entry name" value="GGDEF"/>
    <property type="match status" value="1"/>
</dbReference>
<keyword evidence="3" id="KW-0175">Coiled coil</keyword>
<dbReference type="SMART" id="SM00091">
    <property type="entry name" value="PAS"/>
    <property type="match status" value="1"/>
</dbReference>
<reference evidence="5 6" key="1">
    <citation type="submission" date="2024-02" db="EMBL/GenBank/DDBJ databases">
        <title>A new putative Pannonibacter species isolated from two cases of bloodstream infections in paediatric patients.</title>
        <authorList>
            <person name="Castellana S."/>
            <person name="De Laurentiis V."/>
            <person name="Grassi M."/>
            <person name="De Leonardis F."/>
            <person name="Mosca A."/>
            <person name="De Carlo C."/>
            <person name="Sparapano E."/>
            <person name="Ronga L."/>
            <person name="Santacroce L."/>
            <person name="Chironna M."/>
            <person name="De Robertis A."/>
            <person name="Bianco A."/>
            <person name="Del Sambro L."/>
            <person name="Capozzi L."/>
            <person name="Parisi A."/>
        </authorList>
    </citation>
    <scope>NUCLEOTIDE SEQUENCE [LARGE SCALE GENOMIC DNA]</scope>
    <source>
        <strain evidence="5 6">Pt2</strain>
    </source>
</reference>
<proteinExistence type="predicted"/>
<sequence>MFKGMPASELLKLFLSLPVSACLLDKEFRYVAANQKYAAMLGVSLEELKEKCIGEFCPPEIVQNARRDFQFLSNGIDVPDHEIEFRGAHYLVSVTLLALEAAEEFPAVFVTLSDISGRKRMEMERAETNRQLSEAYEKIKRLAATDPLTGVLNRNGLQDLLDTGLGRLQQDNLPVSLGLIDVDWFKRYNDTYGHPAGDAVLQQVASLISGQIRSACDAVARYGGEEFVVLMPGATAQQAFEILQRINFAVAIQAFGHKSSPLGHVTISAGGACLPSGSWPSGREAVYGLLLKQADEALYAAKSAGRDRVHFSGLNG</sequence>
<dbReference type="SUPFAM" id="SSF55073">
    <property type="entry name" value="Nucleotide cyclase"/>
    <property type="match status" value="1"/>
</dbReference>
<dbReference type="PANTHER" id="PTHR45138:SF9">
    <property type="entry name" value="DIGUANYLATE CYCLASE DGCM-RELATED"/>
    <property type="match status" value="1"/>
</dbReference>
<dbReference type="CDD" id="cd00130">
    <property type="entry name" value="PAS"/>
    <property type="match status" value="1"/>
</dbReference>
<dbReference type="Proteomes" id="UP001380822">
    <property type="component" value="Unassembled WGS sequence"/>
</dbReference>
<dbReference type="NCBIfam" id="TIGR00229">
    <property type="entry name" value="sensory_box"/>
    <property type="match status" value="1"/>
</dbReference>
<dbReference type="Pfam" id="PF08448">
    <property type="entry name" value="PAS_4"/>
    <property type="match status" value="1"/>
</dbReference>
<keyword evidence="6" id="KW-1185">Reference proteome</keyword>
<dbReference type="InterPro" id="IPR000160">
    <property type="entry name" value="GGDEF_dom"/>
</dbReference>
<comment type="caution">
    <text evidence="5">The sequence shown here is derived from an EMBL/GenBank/DDBJ whole genome shotgun (WGS) entry which is preliminary data.</text>
</comment>
<evidence type="ECO:0000313" key="6">
    <source>
        <dbReference type="Proteomes" id="UP001380822"/>
    </source>
</evidence>
<dbReference type="Gene3D" id="3.30.70.270">
    <property type="match status" value="1"/>
</dbReference>
<accession>A0ABU7ZQ25</accession>
<dbReference type="GO" id="GO:0052621">
    <property type="term" value="F:diguanylate cyclase activity"/>
    <property type="evidence" value="ECO:0007669"/>
    <property type="project" value="UniProtKB-EC"/>
</dbReference>
<dbReference type="InterPro" id="IPR029787">
    <property type="entry name" value="Nucleotide_cyclase"/>
</dbReference>
<dbReference type="EMBL" id="JBAKBE010000007">
    <property type="protein sequence ID" value="MEH0097152.1"/>
    <property type="molecule type" value="Genomic_DNA"/>
</dbReference>
<dbReference type="InterPro" id="IPR035965">
    <property type="entry name" value="PAS-like_dom_sf"/>
</dbReference>
<dbReference type="PROSITE" id="PS50887">
    <property type="entry name" value="GGDEF"/>
    <property type="match status" value="1"/>
</dbReference>
<gene>
    <name evidence="5" type="ORF">V6L76_12870</name>
</gene>
<protein>
    <recommendedName>
        <fullName evidence="1">diguanylate cyclase</fullName>
        <ecNumber evidence="1">2.7.7.65</ecNumber>
    </recommendedName>
</protein>
<dbReference type="NCBIfam" id="TIGR00254">
    <property type="entry name" value="GGDEF"/>
    <property type="match status" value="1"/>
</dbReference>
<dbReference type="Gene3D" id="3.30.450.20">
    <property type="entry name" value="PAS domain"/>
    <property type="match status" value="1"/>
</dbReference>
<dbReference type="InterPro" id="IPR043128">
    <property type="entry name" value="Rev_trsase/Diguanyl_cyclase"/>
</dbReference>
<dbReference type="SMART" id="SM00267">
    <property type="entry name" value="GGDEF"/>
    <property type="match status" value="1"/>
</dbReference>
<keyword evidence="5" id="KW-0548">Nucleotidyltransferase</keyword>
<evidence type="ECO:0000313" key="5">
    <source>
        <dbReference type="EMBL" id="MEH0097152.1"/>
    </source>
</evidence>
<dbReference type="InterPro" id="IPR013656">
    <property type="entry name" value="PAS_4"/>
</dbReference>
<evidence type="ECO:0000256" key="2">
    <source>
        <dbReference type="ARBA" id="ARBA00034247"/>
    </source>
</evidence>
<dbReference type="InterPro" id="IPR000014">
    <property type="entry name" value="PAS"/>
</dbReference>
<comment type="catalytic activity">
    <reaction evidence="2">
        <text>2 GTP = 3',3'-c-di-GMP + 2 diphosphate</text>
        <dbReference type="Rhea" id="RHEA:24898"/>
        <dbReference type="ChEBI" id="CHEBI:33019"/>
        <dbReference type="ChEBI" id="CHEBI:37565"/>
        <dbReference type="ChEBI" id="CHEBI:58805"/>
        <dbReference type="EC" id="2.7.7.65"/>
    </reaction>
</comment>
<dbReference type="InterPro" id="IPR050469">
    <property type="entry name" value="Diguanylate_Cyclase"/>
</dbReference>
<evidence type="ECO:0000256" key="3">
    <source>
        <dbReference type="SAM" id="Coils"/>
    </source>
</evidence>
<organism evidence="5 6">
    <name type="scientific">Pannonibacter anstelovis</name>
    <dbReference type="NCBI Taxonomy" id="3121537"/>
    <lineage>
        <taxon>Bacteria</taxon>
        <taxon>Pseudomonadati</taxon>
        <taxon>Pseudomonadota</taxon>
        <taxon>Alphaproteobacteria</taxon>
        <taxon>Hyphomicrobiales</taxon>
        <taxon>Stappiaceae</taxon>
        <taxon>Pannonibacter</taxon>
    </lineage>
</organism>
<keyword evidence="5" id="KW-0808">Transferase</keyword>
<feature type="coiled-coil region" evidence="3">
    <location>
        <begin position="118"/>
        <end position="145"/>
    </location>
</feature>
<feature type="domain" description="GGDEF" evidence="4">
    <location>
        <begin position="173"/>
        <end position="314"/>
    </location>
</feature>
<evidence type="ECO:0000259" key="4">
    <source>
        <dbReference type="PROSITE" id="PS50887"/>
    </source>
</evidence>
<dbReference type="CDD" id="cd01949">
    <property type="entry name" value="GGDEF"/>
    <property type="match status" value="1"/>
</dbReference>
<name>A0ABU7ZQ25_9HYPH</name>
<dbReference type="RefSeq" id="WP_334251691.1">
    <property type="nucleotide sequence ID" value="NZ_JBAKBE010000007.1"/>
</dbReference>
<dbReference type="EC" id="2.7.7.65" evidence="1"/>
<evidence type="ECO:0000256" key="1">
    <source>
        <dbReference type="ARBA" id="ARBA00012528"/>
    </source>
</evidence>